<dbReference type="SUPFAM" id="SSF54427">
    <property type="entry name" value="NTF2-like"/>
    <property type="match status" value="1"/>
</dbReference>
<dbReference type="RefSeq" id="WP_344109083.1">
    <property type="nucleotide sequence ID" value="NZ_BAAAPC010000008.1"/>
</dbReference>
<accession>A0ABN2T000</accession>
<dbReference type="NCBIfam" id="TIGR02246">
    <property type="entry name" value="SgcJ/EcaC family oxidoreductase"/>
    <property type="match status" value="1"/>
</dbReference>
<evidence type="ECO:0008006" key="3">
    <source>
        <dbReference type="Google" id="ProtNLM"/>
    </source>
</evidence>
<organism evidence="1 2">
    <name type="scientific">Nocardiopsis rhodophaea</name>
    <dbReference type="NCBI Taxonomy" id="280238"/>
    <lineage>
        <taxon>Bacteria</taxon>
        <taxon>Bacillati</taxon>
        <taxon>Actinomycetota</taxon>
        <taxon>Actinomycetes</taxon>
        <taxon>Streptosporangiales</taxon>
        <taxon>Nocardiopsidaceae</taxon>
        <taxon>Nocardiopsis</taxon>
    </lineage>
</organism>
<proteinExistence type="predicted"/>
<protein>
    <recommendedName>
        <fullName evidence="3">DUF4440 domain-containing protein</fullName>
    </recommendedName>
</protein>
<comment type="caution">
    <text evidence="1">The sequence shown here is derived from an EMBL/GenBank/DDBJ whole genome shotgun (WGS) entry which is preliminary data.</text>
</comment>
<dbReference type="EMBL" id="BAAAPC010000008">
    <property type="protein sequence ID" value="GAA1995582.1"/>
    <property type="molecule type" value="Genomic_DNA"/>
</dbReference>
<evidence type="ECO:0000313" key="2">
    <source>
        <dbReference type="Proteomes" id="UP001501585"/>
    </source>
</evidence>
<sequence length="145" mass="15629">MRPKVAGVTEPQEDVDAIIALVSGVECAQQNALPDAFMTAFRQDTVWTTAHGKRLTGFAEISAFAHKVLAGTIEQPVTAAYEAEYILFIRSDIAAVKIRQRPVTHGGQPLDGVFRGHEDPAASVADHPDAVPHTPLYLLAKKDGE</sequence>
<dbReference type="InterPro" id="IPR032710">
    <property type="entry name" value="NTF2-like_dom_sf"/>
</dbReference>
<evidence type="ECO:0000313" key="1">
    <source>
        <dbReference type="EMBL" id="GAA1995582.1"/>
    </source>
</evidence>
<dbReference type="Proteomes" id="UP001501585">
    <property type="component" value="Unassembled WGS sequence"/>
</dbReference>
<reference evidence="1 2" key="1">
    <citation type="journal article" date="2019" name="Int. J. Syst. Evol. Microbiol.">
        <title>The Global Catalogue of Microorganisms (GCM) 10K type strain sequencing project: providing services to taxonomists for standard genome sequencing and annotation.</title>
        <authorList>
            <consortium name="The Broad Institute Genomics Platform"/>
            <consortium name="The Broad Institute Genome Sequencing Center for Infectious Disease"/>
            <person name="Wu L."/>
            <person name="Ma J."/>
        </authorList>
    </citation>
    <scope>NUCLEOTIDE SEQUENCE [LARGE SCALE GENOMIC DNA]</scope>
    <source>
        <strain evidence="1 2">JCM 15313</strain>
    </source>
</reference>
<gene>
    <name evidence="1" type="ORF">GCM10009799_22500</name>
</gene>
<keyword evidence="2" id="KW-1185">Reference proteome</keyword>
<dbReference type="InterPro" id="IPR011944">
    <property type="entry name" value="Steroid_delta5-4_isomerase"/>
</dbReference>
<name>A0ABN2T000_9ACTN</name>
<dbReference type="Gene3D" id="3.10.450.50">
    <property type="match status" value="1"/>
</dbReference>